<dbReference type="PANTHER" id="PTHR43085:SF57">
    <property type="entry name" value="CARBOHYDRATE KINASE PFKB DOMAIN-CONTAINING PROTEIN"/>
    <property type="match status" value="1"/>
</dbReference>
<dbReference type="OrthoDB" id="9813569at2"/>
<evidence type="ECO:0000259" key="4">
    <source>
        <dbReference type="Pfam" id="PF00294"/>
    </source>
</evidence>
<evidence type="ECO:0000256" key="1">
    <source>
        <dbReference type="ARBA" id="ARBA00010688"/>
    </source>
</evidence>
<feature type="domain" description="Carbohydrate kinase PfkB" evidence="4">
    <location>
        <begin position="34"/>
        <end position="333"/>
    </location>
</feature>
<evidence type="ECO:0000313" key="6">
    <source>
        <dbReference type="Proteomes" id="UP000003438"/>
    </source>
</evidence>
<reference evidence="5" key="1">
    <citation type="submission" date="2009-12" db="EMBL/GenBank/DDBJ databases">
        <authorList>
            <person name="Weinstock G."/>
            <person name="Sodergren E."/>
            <person name="Clifton S."/>
            <person name="Fulton L."/>
            <person name="Fulton B."/>
            <person name="Courtney L."/>
            <person name="Fronick C."/>
            <person name="Harrison M."/>
            <person name="Strong C."/>
            <person name="Farmer C."/>
            <person name="Delahaunty K."/>
            <person name="Markovic C."/>
            <person name="Hall O."/>
            <person name="Minx P."/>
            <person name="Tomlinson C."/>
            <person name="Mitreva M."/>
            <person name="Nelson J."/>
            <person name="Hou S."/>
            <person name="Wollam A."/>
            <person name="Pepin K.H."/>
            <person name="Johnson M."/>
            <person name="Bhonagiri V."/>
            <person name="Nash W.E."/>
            <person name="Warren W."/>
            <person name="Chinwalla A."/>
            <person name="Mardis E.R."/>
            <person name="Wilson R.K."/>
        </authorList>
    </citation>
    <scope>NUCLEOTIDE SEQUENCE [LARGE SCALE GENOMIC DNA]</scope>
    <source>
        <strain evidence="5">DSM 15176</strain>
    </source>
</reference>
<dbReference type="InterPro" id="IPR029056">
    <property type="entry name" value="Ribokinase-like"/>
</dbReference>
<gene>
    <name evidence="5" type="ORF">SUBVAR_07347</name>
</gene>
<dbReference type="AlphaFoldDB" id="D1PSG4"/>
<evidence type="ECO:0000256" key="3">
    <source>
        <dbReference type="ARBA" id="ARBA00022777"/>
    </source>
</evidence>
<comment type="caution">
    <text evidence="5">The sequence shown here is derived from an EMBL/GenBank/DDBJ whole genome shotgun (WGS) entry which is preliminary data.</text>
</comment>
<dbReference type="InterPro" id="IPR050306">
    <property type="entry name" value="PfkB_Carbo_kinase"/>
</dbReference>
<dbReference type="HOGENOM" id="CLU_027634_6_0_9"/>
<organism evidence="5 6">
    <name type="scientific">Subdoligranulum variabile DSM 15176</name>
    <dbReference type="NCBI Taxonomy" id="411471"/>
    <lineage>
        <taxon>Bacteria</taxon>
        <taxon>Bacillati</taxon>
        <taxon>Bacillota</taxon>
        <taxon>Clostridia</taxon>
        <taxon>Eubacteriales</taxon>
        <taxon>Oscillospiraceae</taxon>
        <taxon>Subdoligranulum</taxon>
    </lineage>
</organism>
<dbReference type="eggNOG" id="COG0524">
    <property type="taxonomic scope" value="Bacteria"/>
</dbReference>
<dbReference type="STRING" id="411471.SUBVAR_07347"/>
<comment type="similarity">
    <text evidence="1">Belongs to the carbohydrate kinase PfkB family.</text>
</comment>
<keyword evidence="3 5" id="KW-0418">Kinase</keyword>
<keyword evidence="2" id="KW-0808">Transferase</keyword>
<dbReference type="InterPro" id="IPR011611">
    <property type="entry name" value="PfkB_dom"/>
</dbReference>
<dbReference type="Proteomes" id="UP000003438">
    <property type="component" value="Unassembled WGS sequence"/>
</dbReference>
<accession>D1PSG4</accession>
<sequence length="353" mass="38144">MAGKKIIVAGHICLDITPVFPAGSPQPLNRLLAPGKLVQMAGVDLHTGGAVANTGLALKILGAEVELMGKVGDDDFGRLILERLRQYDAAEGMIVSPDSSTSYSIVIAPPGTDRIFLHNPGANDTFRADDIDSDKLTGAAWFHFGYPPLMRHMYAEDGAELAEIFRRAKAAGLHTSLDMAAVDPGTDAGRADWTLILRRVLRYVDCFVPSVEELCFMADRPRYERWLRRAEGGDVTAVLDLDTDIRPLARQVLALGAHELLIKCGTPGLYYTDGTTERFERSYKPARVLSGTGAGDTSIAAFLKARLDGCPLETCLHYAAGTGASCVEAYDALSGLRTFAELDEKIASGWEKL</sequence>
<dbReference type="RefSeq" id="WP_007048692.1">
    <property type="nucleotide sequence ID" value="NZ_GG704772.1"/>
</dbReference>
<keyword evidence="6" id="KW-1185">Reference proteome</keyword>
<evidence type="ECO:0000256" key="2">
    <source>
        <dbReference type="ARBA" id="ARBA00022679"/>
    </source>
</evidence>
<dbReference type="Gene3D" id="3.40.1190.20">
    <property type="match status" value="1"/>
</dbReference>
<evidence type="ECO:0000313" key="5">
    <source>
        <dbReference type="EMBL" id="EFB74344.1"/>
    </source>
</evidence>
<dbReference type="Pfam" id="PF00294">
    <property type="entry name" value="PfkB"/>
    <property type="match status" value="1"/>
</dbReference>
<proteinExistence type="inferred from homology"/>
<dbReference type="EMBL" id="ACBY02000074">
    <property type="protein sequence ID" value="EFB74344.1"/>
    <property type="molecule type" value="Genomic_DNA"/>
</dbReference>
<dbReference type="GO" id="GO:0016301">
    <property type="term" value="F:kinase activity"/>
    <property type="evidence" value="ECO:0007669"/>
    <property type="project" value="UniProtKB-KW"/>
</dbReference>
<name>D1PSG4_9FIRM</name>
<dbReference type="PANTHER" id="PTHR43085">
    <property type="entry name" value="HEXOKINASE FAMILY MEMBER"/>
    <property type="match status" value="1"/>
</dbReference>
<protein>
    <submittedName>
        <fullName evidence="5">Kinase, PfkB family</fullName>
    </submittedName>
</protein>
<dbReference type="SUPFAM" id="SSF53613">
    <property type="entry name" value="Ribokinase-like"/>
    <property type="match status" value="1"/>
</dbReference>